<dbReference type="Proteomes" id="UP001230685">
    <property type="component" value="Unassembled WGS sequence"/>
</dbReference>
<feature type="transmembrane region" description="Helical" evidence="6">
    <location>
        <begin position="258"/>
        <end position="277"/>
    </location>
</feature>
<feature type="transmembrane region" description="Helical" evidence="6">
    <location>
        <begin position="114"/>
        <end position="137"/>
    </location>
</feature>
<dbReference type="CDD" id="cd13125">
    <property type="entry name" value="MATE_like_10"/>
    <property type="match status" value="1"/>
</dbReference>
<comment type="subcellular location">
    <subcellularLocation>
        <location evidence="1">Cell membrane</location>
        <topology evidence="1">Multi-pass membrane protein</topology>
    </subcellularLocation>
</comment>
<feature type="transmembrane region" description="Helical" evidence="6">
    <location>
        <begin position="176"/>
        <end position="196"/>
    </location>
</feature>
<organism evidence="7 8">
    <name type="scientific">Sphingomonas aurea</name>
    <dbReference type="NCBI Taxonomy" id="3063994"/>
    <lineage>
        <taxon>Bacteria</taxon>
        <taxon>Pseudomonadati</taxon>
        <taxon>Pseudomonadota</taxon>
        <taxon>Alphaproteobacteria</taxon>
        <taxon>Sphingomonadales</taxon>
        <taxon>Sphingomonadaceae</taxon>
        <taxon>Sphingomonas</taxon>
    </lineage>
</organism>
<evidence type="ECO:0000256" key="1">
    <source>
        <dbReference type="ARBA" id="ARBA00004651"/>
    </source>
</evidence>
<comment type="caution">
    <text evidence="7">The sequence shown here is derived from an EMBL/GenBank/DDBJ whole genome shotgun (WGS) entry which is preliminary data.</text>
</comment>
<feature type="transmembrane region" description="Helical" evidence="6">
    <location>
        <begin position="362"/>
        <end position="382"/>
    </location>
</feature>
<dbReference type="RefSeq" id="WP_305174556.1">
    <property type="nucleotide sequence ID" value="NZ_JAUUDS010000015.1"/>
</dbReference>
<protein>
    <submittedName>
        <fullName evidence="7">O-antigen translocase</fullName>
    </submittedName>
</protein>
<evidence type="ECO:0000256" key="4">
    <source>
        <dbReference type="ARBA" id="ARBA00022989"/>
    </source>
</evidence>
<dbReference type="EMBL" id="JAUUDS010000015">
    <property type="protein sequence ID" value="MDP1028818.1"/>
    <property type="molecule type" value="Genomic_DNA"/>
</dbReference>
<keyword evidence="4 6" id="KW-1133">Transmembrane helix</keyword>
<keyword evidence="8" id="KW-1185">Reference proteome</keyword>
<feature type="transmembrane region" description="Helical" evidence="6">
    <location>
        <begin position="297"/>
        <end position="314"/>
    </location>
</feature>
<evidence type="ECO:0000313" key="7">
    <source>
        <dbReference type="EMBL" id="MDP1028818.1"/>
    </source>
</evidence>
<dbReference type="Pfam" id="PF01943">
    <property type="entry name" value="Polysacc_synt"/>
    <property type="match status" value="1"/>
</dbReference>
<keyword evidence="3 6" id="KW-0812">Transmembrane</keyword>
<evidence type="ECO:0000256" key="3">
    <source>
        <dbReference type="ARBA" id="ARBA00022692"/>
    </source>
</evidence>
<feature type="transmembrane region" description="Helical" evidence="6">
    <location>
        <begin position="83"/>
        <end position="102"/>
    </location>
</feature>
<accession>A0ABT9EPC9</accession>
<name>A0ABT9EPC9_9SPHN</name>
<dbReference type="PANTHER" id="PTHR30250:SF30">
    <property type="entry name" value="LIPID III FLIPPASE"/>
    <property type="match status" value="1"/>
</dbReference>
<dbReference type="InterPro" id="IPR050833">
    <property type="entry name" value="Poly_Biosynth_Transport"/>
</dbReference>
<keyword evidence="2" id="KW-1003">Cell membrane</keyword>
<evidence type="ECO:0000256" key="6">
    <source>
        <dbReference type="SAM" id="Phobius"/>
    </source>
</evidence>
<evidence type="ECO:0000313" key="8">
    <source>
        <dbReference type="Proteomes" id="UP001230685"/>
    </source>
</evidence>
<evidence type="ECO:0000256" key="5">
    <source>
        <dbReference type="ARBA" id="ARBA00023136"/>
    </source>
</evidence>
<feature type="transmembrane region" description="Helical" evidence="6">
    <location>
        <begin position="217"/>
        <end position="238"/>
    </location>
</feature>
<keyword evidence="5 6" id="KW-0472">Membrane</keyword>
<feature type="transmembrane region" description="Helical" evidence="6">
    <location>
        <begin position="388"/>
        <end position="408"/>
    </location>
</feature>
<dbReference type="PANTHER" id="PTHR30250">
    <property type="entry name" value="PST FAMILY PREDICTED COLANIC ACID TRANSPORTER"/>
    <property type="match status" value="1"/>
</dbReference>
<feature type="transmembrane region" description="Helical" evidence="6">
    <location>
        <begin position="149"/>
        <end position="170"/>
    </location>
</feature>
<reference evidence="7 8" key="1">
    <citation type="submission" date="2023-07" db="EMBL/GenBank/DDBJ databases">
        <authorList>
            <person name="Kim M.K."/>
        </authorList>
    </citation>
    <scope>NUCLEOTIDE SEQUENCE [LARGE SCALE GENOMIC DNA]</scope>
    <source>
        <strain evidence="7 8">KR1UV-12</strain>
    </source>
</reference>
<feature type="transmembrane region" description="Helical" evidence="6">
    <location>
        <begin position="334"/>
        <end position="355"/>
    </location>
</feature>
<proteinExistence type="predicted"/>
<gene>
    <name evidence="7" type="ORF">Q5H91_16475</name>
</gene>
<dbReference type="InterPro" id="IPR002797">
    <property type="entry name" value="Polysacc_synth"/>
</dbReference>
<sequence length="421" mass="45859">MNLIRTSLLSLIATSVKMLASLLIGKAVAIVGGPAGLATIGQFQNFVQIVLTAAKGGLDTGVTKYTAEYGGDEGKRRSVLSTAAWLCGATCVTVSLVLLIGARPLSEAFLMTSAYAYVIRLFGLTVCLFVVNSLLLAVVNGLQETRTYILVNIAQSLLTLFLTIGLIAWLGLVGALVALATNQSLVLVVLLWAIRHHAVIRWSNFRAGFDRAEAVRLLRYSAMTTVSAIVSPLTAVLVRDHIAGTLGQNAAGQWQAMWYVASVYLTVVTTSLAVYYLPKLSATLDHEDIRSELKQAFLIVMPIVTLSASAIYAARKWIVQLLFTDAFRPMLQLFGWMLLGDIVKMASWLLSYLMLAKAMTRAFVVTELLFSATFVLLAYVLVNRHGLVGVAYAYTANYVLYLACIVVVTRRFWRPVPFSAT</sequence>
<evidence type="ECO:0000256" key="2">
    <source>
        <dbReference type="ARBA" id="ARBA00022475"/>
    </source>
</evidence>
<dbReference type="InterPro" id="IPR044550">
    <property type="entry name" value="WzxE"/>
</dbReference>